<dbReference type="InterPro" id="IPR007627">
    <property type="entry name" value="RNA_pol_sigma70_r2"/>
</dbReference>
<evidence type="ECO:0000313" key="7">
    <source>
        <dbReference type="EMBL" id="GLQ00541.1"/>
    </source>
</evidence>
<evidence type="ECO:0000256" key="1">
    <source>
        <dbReference type="ARBA" id="ARBA00010641"/>
    </source>
</evidence>
<dbReference type="SUPFAM" id="SSF88659">
    <property type="entry name" value="Sigma3 and sigma4 domains of RNA polymerase sigma factors"/>
    <property type="match status" value="1"/>
</dbReference>
<evidence type="ECO:0000256" key="4">
    <source>
        <dbReference type="ARBA" id="ARBA00023163"/>
    </source>
</evidence>
<dbReference type="InterPro" id="IPR039425">
    <property type="entry name" value="RNA_pol_sigma-70-like"/>
</dbReference>
<dbReference type="Proteomes" id="UP001161423">
    <property type="component" value="Unassembled WGS sequence"/>
</dbReference>
<proteinExistence type="inferred from homology"/>
<sequence>MKDTMNHPSSAIDYLYVDNLSWLRQLIYRRMGCNELAADLAQDTFLRLLRKPQEFDSQEGIRAWLSRVAQGLCVDHWRHQEVERTWLETLAAQPEDHALSAEQQAILVETIYELDSMLSRLPEKIMQTFLLSQLHGKTYREISSEMGISERTVKNYMAKAMSLCLRVQLELETSQ</sequence>
<dbReference type="InterPro" id="IPR036388">
    <property type="entry name" value="WH-like_DNA-bd_sf"/>
</dbReference>
<gene>
    <name evidence="7" type="primary">femI_2</name>
    <name evidence="7" type="ORF">GCM10007891_23940</name>
</gene>
<reference evidence="7" key="1">
    <citation type="journal article" date="2014" name="Int. J. Syst. Evol. Microbiol.">
        <title>Complete genome of a new Firmicutes species belonging to the dominant human colonic microbiota ('Ruminococcus bicirculans') reveals two chromosomes and a selective capacity to utilize plant glucans.</title>
        <authorList>
            <consortium name="NISC Comparative Sequencing Program"/>
            <person name="Wegmann U."/>
            <person name="Louis P."/>
            <person name="Goesmann A."/>
            <person name="Henrissat B."/>
            <person name="Duncan S.H."/>
            <person name="Flint H.J."/>
        </authorList>
    </citation>
    <scope>NUCLEOTIDE SEQUENCE</scope>
    <source>
        <strain evidence="7">NBRC 102424</strain>
    </source>
</reference>
<comment type="caution">
    <text evidence="7">The sequence shown here is derived from an EMBL/GenBank/DDBJ whole genome shotgun (WGS) entry which is preliminary data.</text>
</comment>
<protein>
    <submittedName>
        <fullName evidence="7">ECF sigma factor FemI</fullName>
    </submittedName>
</protein>
<dbReference type="SUPFAM" id="SSF88946">
    <property type="entry name" value="Sigma2 domain of RNA polymerase sigma factors"/>
    <property type="match status" value="1"/>
</dbReference>
<dbReference type="Pfam" id="PF04542">
    <property type="entry name" value="Sigma70_r2"/>
    <property type="match status" value="1"/>
</dbReference>
<keyword evidence="2" id="KW-0805">Transcription regulation</keyword>
<dbReference type="PANTHER" id="PTHR43133:SF63">
    <property type="entry name" value="RNA POLYMERASE SIGMA FACTOR FECI-RELATED"/>
    <property type="match status" value="1"/>
</dbReference>
<dbReference type="InterPro" id="IPR013325">
    <property type="entry name" value="RNA_pol_sigma_r2"/>
</dbReference>
<organism evidence="7 8">
    <name type="scientific">Methylophaga thalassica</name>
    <dbReference type="NCBI Taxonomy" id="40223"/>
    <lineage>
        <taxon>Bacteria</taxon>
        <taxon>Pseudomonadati</taxon>
        <taxon>Pseudomonadota</taxon>
        <taxon>Gammaproteobacteria</taxon>
        <taxon>Thiotrichales</taxon>
        <taxon>Piscirickettsiaceae</taxon>
        <taxon>Methylophaga</taxon>
    </lineage>
</organism>
<name>A0ABQ5TXP1_9GAMM</name>
<accession>A0ABQ5TXP1</accession>
<evidence type="ECO:0000256" key="2">
    <source>
        <dbReference type="ARBA" id="ARBA00023015"/>
    </source>
</evidence>
<keyword evidence="3" id="KW-0731">Sigma factor</keyword>
<dbReference type="Pfam" id="PF08281">
    <property type="entry name" value="Sigma70_r4_2"/>
    <property type="match status" value="1"/>
</dbReference>
<comment type="similarity">
    <text evidence="1">Belongs to the sigma-70 factor family. ECF subfamily.</text>
</comment>
<dbReference type="InterPro" id="IPR013324">
    <property type="entry name" value="RNA_pol_sigma_r3/r4-like"/>
</dbReference>
<dbReference type="InterPro" id="IPR013249">
    <property type="entry name" value="RNA_pol_sigma70_r4_t2"/>
</dbReference>
<dbReference type="EMBL" id="BSND01000006">
    <property type="protein sequence ID" value="GLQ00541.1"/>
    <property type="molecule type" value="Genomic_DNA"/>
</dbReference>
<evidence type="ECO:0000259" key="5">
    <source>
        <dbReference type="Pfam" id="PF04542"/>
    </source>
</evidence>
<evidence type="ECO:0000313" key="8">
    <source>
        <dbReference type="Proteomes" id="UP001161423"/>
    </source>
</evidence>
<keyword evidence="4" id="KW-0804">Transcription</keyword>
<feature type="domain" description="RNA polymerase sigma factor 70 region 4 type 2" evidence="6">
    <location>
        <begin position="113"/>
        <end position="163"/>
    </location>
</feature>
<dbReference type="InterPro" id="IPR014284">
    <property type="entry name" value="RNA_pol_sigma-70_dom"/>
</dbReference>
<evidence type="ECO:0000256" key="3">
    <source>
        <dbReference type="ARBA" id="ARBA00023082"/>
    </source>
</evidence>
<dbReference type="NCBIfam" id="TIGR02937">
    <property type="entry name" value="sigma70-ECF"/>
    <property type="match status" value="1"/>
</dbReference>
<dbReference type="PANTHER" id="PTHR43133">
    <property type="entry name" value="RNA POLYMERASE ECF-TYPE SIGMA FACTO"/>
    <property type="match status" value="1"/>
</dbReference>
<evidence type="ECO:0000259" key="6">
    <source>
        <dbReference type="Pfam" id="PF08281"/>
    </source>
</evidence>
<dbReference type="Gene3D" id="1.10.1740.10">
    <property type="match status" value="1"/>
</dbReference>
<dbReference type="Gene3D" id="1.10.10.10">
    <property type="entry name" value="Winged helix-like DNA-binding domain superfamily/Winged helix DNA-binding domain"/>
    <property type="match status" value="1"/>
</dbReference>
<reference evidence="7" key="2">
    <citation type="submission" date="2023-01" db="EMBL/GenBank/DDBJ databases">
        <title>Draft genome sequence of Methylophaga thalassica strain NBRC 102424.</title>
        <authorList>
            <person name="Sun Q."/>
            <person name="Mori K."/>
        </authorList>
    </citation>
    <scope>NUCLEOTIDE SEQUENCE</scope>
    <source>
        <strain evidence="7">NBRC 102424</strain>
    </source>
</reference>
<feature type="domain" description="RNA polymerase sigma-70 region 2" evidence="5">
    <location>
        <begin position="15"/>
        <end position="80"/>
    </location>
</feature>
<dbReference type="CDD" id="cd06171">
    <property type="entry name" value="Sigma70_r4"/>
    <property type="match status" value="1"/>
</dbReference>
<keyword evidence="8" id="KW-1185">Reference proteome</keyword>